<evidence type="ECO:0000259" key="1">
    <source>
        <dbReference type="Pfam" id="PF04101"/>
    </source>
</evidence>
<reference evidence="2 3" key="1">
    <citation type="journal article" date="2015" name="Genome Announc.">
        <title>Complete Genome Sequence of Corynebacterium camporealensis DSM 44610, Isolated from the Milk of a Manchega Sheep with Subclinical Mastitis.</title>
        <authorList>
            <person name="Ruckert C."/>
            <person name="Albersmeier A."/>
            <person name="Winkler A."/>
            <person name="Tauch A."/>
        </authorList>
    </citation>
    <scope>NUCLEOTIDE SEQUENCE [LARGE SCALE GENOMIC DNA]</scope>
    <source>
        <strain evidence="2 3">DSM 44610</strain>
    </source>
</reference>
<keyword evidence="3" id="KW-1185">Reference proteome</keyword>
<accession>A0A0F6QY35</accession>
<dbReference type="AlphaFoldDB" id="A0A0F6QY35"/>
<name>A0A0F6QY35_9CORY</name>
<dbReference type="Proteomes" id="UP000033566">
    <property type="component" value="Chromosome"/>
</dbReference>
<dbReference type="Pfam" id="PF04101">
    <property type="entry name" value="Glyco_tran_28_C"/>
    <property type="match status" value="1"/>
</dbReference>
<dbReference type="GO" id="GO:0016758">
    <property type="term" value="F:hexosyltransferase activity"/>
    <property type="evidence" value="ECO:0007669"/>
    <property type="project" value="InterPro"/>
</dbReference>
<dbReference type="InterPro" id="IPR007235">
    <property type="entry name" value="Glyco_trans_28_C"/>
</dbReference>
<organism evidence="2 3">
    <name type="scientific">Corynebacterium camporealensis</name>
    <dbReference type="NCBI Taxonomy" id="161896"/>
    <lineage>
        <taxon>Bacteria</taxon>
        <taxon>Bacillati</taxon>
        <taxon>Actinomycetota</taxon>
        <taxon>Actinomycetes</taxon>
        <taxon>Mycobacteriales</taxon>
        <taxon>Corynebacteriaceae</taxon>
        <taxon>Corynebacterium</taxon>
    </lineage>
</organism>
<sequence>MNFSADAHDTIRVVLYSHDSQGMGHVRRNLAIAHELARTLPELSGKKVSGLLISGAVNAQVFGLPEGFDWFFIPSIAKSPKGYIPRNLDADWNTLRAVRSRAISGALRGFNPDLVIVDRHIYGVDHELRIPLQKLRQHNPETKIVLGMREVLDSPLIAQQEWDQLGAPCEVDALIDEVWIYGDSRIHDPVRTGELPSYLAEKARYTGYLSLGRAESEAPTEQPWDKPFILTTAGGGADGHQLLSAAVAMEVPAGHRHIVVTGPHLSQAEFDELNDAASPHTTVYRMWPGLAAVMGEAAAVISMGGYNTVAEILATETPALIVPREYPRLEQLIRALALQKHAALDVLRPYSLTPEALADWAQANAGKKVNRTRIERAGLQHVGQLAAELLRGEELTAELAQLVGAQS</sequence>
<dbReference type="KEGG" id="ccj:UL81_05255"/>
<evidence type="ECO:0000313" key="2">
    <source>
        <dbReference type="EMBL" id="AKE39023.1"/>
    </source>
</evidence>
<dbReference type="RefSeq" id="WP_046453348.1">
    <property type="nucleotide sequence ID" value="NZ_CP011311.1"/>
</dbReference>
<dbReference type="SUPFAM" id="SSF53756">
    <property type="entry name" value="UDP-Glycosyltransferase/glycogen phosphorylase"/>
    <property type="match status" value="1"/>
</dbReference>
<dbReference type="EMBL" id="CP011311">
    <property type="protein sequence ID" value="AKE39023.1"/>
    <property type="molecule type" value="Genomic_DNA"/>
</dbReference>
<protein>
    <submittedName>
        <fullName evidence="2">Putative glycosyl transferase</fullName>
    </submittedName>
</protein>
<dbReference type="Gene3D" id="3.40.50.2000">
    <property type="entry name" value="Glycogen Phosphorylase B"/>
    <property type="match status" value="1"/>
</dbReference>
<gene>
    <name evidence="2" type="ORF">UL81_05255</name>
</gene>
<dbReference type="PATRIC" id="fig|161896.4.peg.1034"/>
<evidence type="ECO:0000313" key="3">
    <source>
        <dbReference type="Proteomes" id="UP000033566"/>
    </source>
</evidence>
<dbReference type="OrthoDB" id="9802126at2"/>
<proteinExistence type="predicted"/>
<dbReference type="HOGENOM" id="CLU_055279_0_0_11"/>
<keyword evidence="2" id="KW-0808">Transferase</keyword>
<feature type="domain" description="Glycosyl transferase family 28 C-terminal" evidence="1">
    <location>
        <begin position="256"/>
        <end position="359"/>
    </location>
</feature>
<dbReference type="PANTHER" id="PTHR21015:SF28">
    <property type="entry name" value="SLL1722 PROTEIN"/>
    <property type="match status" value="1"/>
</dbReference>
<dbReference type="PANTHER" id="PTHR21015">
    <property type="entry name" value="UDP-N-ACETYLGLUCOSAMINE--N-ACETYLMURAMYL-(PENTAPEPTIDE) PYROPHOSPHORYL-UNDECAPRENOL N-ACETYLGLUCOSAMINE TRANSFERASE 1"/>
    <property type="match status" value="1"/>
</dbReference>